<dbReference type="InterPro" id="IPR022044">
    <property type="entry name" value="TcdB_toxin_mid/C"/>
</dbReference>
<dbReference type="Pfam" id="PF12256">
    <property type="entry name" value="TcdB_toxin_midN"/>
    <property type="match status" value="1"/>
</dbReference>
<feature type="compositionally biased region" description="Low complexity" evidence="4">
    <location>
        <begin position="1565"/>
        <end position="1575"/>
    </location>
</feature>
<keyword evidence="2" id="KW-0964">Secreted</keyword>
<dbReference type="InterPro" id="IPR028994">
    <property type="entry name" value="Integrin_alpha_N"/>
</dbReference>
<feature type="region of interest" description="Disordered" evidence="4">
    <location>
        <begin position="1"/>
        <end position="74"/>
    </location>
</feature>
<evidence type="ECO:0000256" key="2">
    <source>
        <dbReference type="ARBA" id="ARBA00022525"/>
    </source>
</evidence>
<evidence type="ECO:0000313" key="7">
    <source>
        <dbReference type="EMBL" id="EGV29592.1"/>
    </source>
</evidence>
<dbReference type="Pfam" id="PF12255">
    <property type="entry name" value="TcdB_toxin_midC"/>
    <property type="match status" value="1"/>
</dbReference>
<protein>
    <submittedName>
        <fullName evidence="7">RHS repeat-associated core domain protein</fullName>
    </submittedName>
</protein>
<dbReference type="GO" id="GO:0005737">
    <property type="term" value="C:cytoplasm"/>
    <property type="evidence" value="ECO:0007669"/>
    <property type="project" value="InterPro"/>
</dbReference>
<evidence type="ECO:0000256" key="1">
    <source>
        <dbReference type="ARBA" id="ARBA00004613"/>
    </source>
</evidence>
<dbReference type="EMBL" id="AFWT01000025">
    <property type="protein sequence ID" value="EGV29592.1"/>
    <property type="molecule type" value="Genomic_DNA"/>
</dbReference>
<feature type="domain" description="Insecticide toxin TcdB middle/N-terminal" evidence="6">
    <location>
        <begin position="722"/>
        <end position="866"/>
    </location>
</feature>
<gene>
    <name evidence="7" type="ORF">ThidrDRAFT_3184</name>
</gene>
<dbReference type="OrthoDB" id="9816400at2"/>
<comment type="subcellular location">
    <subcellularLocation>
        <location evidence="1">Secreted</location>
    </subcellularLocation>
</comment>
<feature type="domain" description="Insecticide toxin TcdB middle/C-terminal" evidence="5">
    <location>
        <begin position="957"/>
        <end position="1087"/>
    </location>
</feature>
<dbReference type="NCBIfam" id="TIGR03696">
    <property type="entry name" value="Rhs_assc_core"/>
    <property type="match status" value="1"/>
</dbReference>
<dbReference type="InterPro" id="IPR022385">
    <property type="entry name" value="Rhs_assc_core"/>
</dbReference>
<evidence type="ECO:0000256" key="4">
    <source>
        <dbReference type="SAM" id="MobiDB-lite"/>
    </source>
</evidence>
<proteinExistence type="predicted"/>
<evidence type="ECO:0000259" key="6">
    <source>
        <dbReference type="Pfam" id="PF12256"/>
    </source>
</evidence>
<dbReference type="PANTHER" id="PTHR32305:SF15">
    <property type="entry name" value="PROTEIN RHSA-RELATED"/>
    <property type="match status" value="1"/>
</dbReference>
<dbReference type="Pfam" id="PF03534">
    <property type="entry name" value="SpvB"/>
    <property type="match status" value="1"/>
</dbReference>
<keyword evidence="8" id="KW-1185">Reference proteome</keyword>
<evidence type="ECO:0000313" key="8">
    <source>
        <dbReference type="Proteomes" id="UP000004200"/>
    </source>
</evidence>
<dbReference type="InterPro" id="IPR050708">
    <property type="entry name" value="T6SS_VgrG/RHS"/>
</dbReference>
<dbReference type="InterPro" id="IPR003284">
    <property type="entry name" value="Sal_SpvB"/>
</dbReference>
<accession>G2E4H1</accession>
<dbReference type="InterPro" id="IPR022045">
    <property type="entry name" value="TcdB_toxin_mid/N"/>
</dbReference>
<dbReference type="STRING" id="765913.ThidrDRAFT_3184"/>
<dbReference type="PATRIC" id="fig|765913.3.peg.3253"/>
<reference evidence="7 8" key="1">
    <citation type="submission" date="2011-06" db="EMBL/GenBank/DDBJ databases">
        <title>The draft genome of Thiorhodococcus drewsii AZ1.</title>
        <authorList>
            <consortium name="US DOE Joint Genome Institute (JGI-PGF)"/>
            <person name="Lucas S."/>
            <person name="Han J."/>
            <person name="Lapidus A."/>
            <person name="Cheng J.-F."/>
            <person name="Goodwin L."/>
            <person name="Pitluck S."/>
            <person name="Peters L."/>
            <person name="Land M.L."/>
            <person name="Hauser L."/>
            <person name="Vogl K."/>
            <person name="Liu Z."/>
            <person name="Imhoff J."/>
            <person name="Thiel V."/>
            <person name="Frigaard N.-U."/>
            <person name="Bryant D.A."/>
            <person name="Woyke T.J."/>
        </authorList>
    </citation>
    <scope>NUCLEOTIDE SEQUENCE [LARGE SCALE GENOMIC DNA]</scope>
    <source>
        <strain evidence="7 8">AZ1</strain>
    </source>
</reference>
<organism evidence="7 8">
    <name type="scientific">Thiorhodococcus drewsii AZ1</name>
    <dbReference type="NCBI Taxonomy" id="765913"/>
    <lineage>
        <taxon>Bacteria</taxon>
        <taxon>Pseudomonadati</taxon>
        <taxon>Pseudomonadota</taxon>
        <taxon>Gammaproteobacteria</taxon>
        <taxon>Chromatiales</taxon>
        <taxon>Chromatiaceae</taxon>
        <taxon>Thiorhodococcus</taxon>
    </lineage>
</organism>
<dbReference type="PRINTS" id="PR00394">
    <property type="entry name" value="RHSPROTEIN"/>
</dbReference>
<dbReference type="SUPFAM" id="SSF69318">
    <property type="entry name" value="Integrin alpha N-terminal domain"/>
    <property type="match status" value="1"/>
</dbReference>
<comment type="caution">
    <text evidence="7">The sequence shown here is derived from an EMBL/GenBank/DDBJ whole genome shotgun (WGS) entry which is preliminary data.</text>
</comment>
<evidence type="ECO:0000256" key="3">
    <source>
        <dbReference type="ARBA" id="ARBA00023026"/>
    </source>
</evidence>
<dbReference type="PANTHER" id="PTHR32305">
    <property type="match status" value="1"/>
</dbReference>
<dbReference type="Proteomes" id="UP000004200">
    <property type="component" value="Unassembled WGS sequence"/>
</dbReference>
<dbReference type="eggNOG" id="COG3209">
    <property type="taxonomic scope" value="Bacteria"/>
</dbReference>
<dbReference type="Gene3D" id="2.180.10.10">
    <property type="entry name" value="RHS repeat-associated core"/>
    <property type="match status" value="1"/>
</dbReference>
<dbReference type="GO" id="GO:0005576">
    <property type="term" value="C:extracellular region"/>
    <property type="evidence" value="ECO:0007669"/>
    <property type="project" value="UniProtKB-SubCell"/>
</dbReference>
<keyword evidence="3" id="KW-0843">Virulence</keyword>
<sequence length="2591" mass="290170">MREGNEHGENTSSQSGNDRPSFAEAPAVSLPKGGGAIRGIGEKLSTNPVTGAGSMSVPVNTSPGRSGLGPQLSLSYDSGSGNGPFGFGWSLNLPQISRKTSKGLPQYLDEQESDVFVLSGAEDLVPIFRTDTDGSWLALHPGHERDPDGNWVRGPDGRLVVHEDARDGYRIRRFRPRVEGLYARIERWTRVDNPADVHWRALSKDNVLTIYGLDSNSRIADPTDPRRIFAWLVCETRDDKGNAISYRYKAEDGVGVNLGDTSERNRGASDDLRRSANRYLKTILYGNRSSLLDASGQRPAFLSAEQRDNAAWMFEVTFDYGEHDPAAPVPDEVGDWAYRPDAFSSYRSGFEVRTTRLCQRVLMFHHFPDEPNIGQDCLVGSTDFTYSDEISPAASRHPIYRFLRAVAHTAYRRDGVGYERSSLPPTEFGYTEPRVQDRVEVVDPTSLENVPSGLAGRDYQWTDLHGEGIPGVLTEQSGTWLYKRNLSPITHTLADGTARVAARFGATETVALKPSIGLGDGAQFMDLAGDGSPDLVLMDGPTPGLYEHDDAEGWTRFKPFRSLPNRSLRDPNTRFLDLDGDGHADLLITEHDALVWHPSITEDGFGPARRVAHALDEEQGPRVVLDDGTESIHLVDLSGDGLTDIARIRNGEVCYWPNLGYGRFGAKITMANSPWLDAPDQFDPGRIRLADIDGSGTTDILYLHRDGVCLYFNQSGNGWGQPETLRVFPRIDDLANVQVLDLLGNGTACLVWSSPLPGNVAAPMRYVNLMGDQKPHLLVHSSNNLGAETQIRYAPSTHFYLQDKRDGHPWMTRLPFPVHVVERTEVYDHISRNRFVTRYVYHHGHFDGVEREFNGFGMVEQFDTEEFASLGQGSDFPTGDNIDQQSHIPPVHTKTWFHTGVYLSRQRVSNFFAGLLDTRHAGEYYREDPEDATQAARLLLPDTLLPPGLTLEEEREACRALKGSMLRQEIYALDGSESEAHPYAVTEQNFSVRLIQPKADNRHGVFLTHAREALSYHYERNAADPRVSHALTLAVDDYGNVLRTAAVGYGRREPDPSLPTDEDRARQTQTLMTCSELAYTNAINDDRSYRTPLPSEALNFELSGLQLANGQIRFSFEQLSVAVEAAERIDYHRTATAGSLQKRVLDWSRTLYRRNDLDGPLPLGELDSLALPYQAYQLAFVPEHLQRLFGDRVTETMLTNEGHYEHFDGDDNWWIPSGRAFLSPDAADNPAQELAFARQHFFTARRFQDPFGQRSTAELDAYDLLPEQTQDPLDNTVVVSNNYRLLSPHQITDPNGNRPAVAFDVLGMVTSTAMMGKETENLGDSLDDLHGELQGQLTQDDIDAFFADPRGPMAAQLLGNASSRVIYDVDRFRRFGEPGVAATLARETHVGDLQQGEETDIQVSLAYSDGFGRIIQQKVQAEPGPVTPGELPVLRRWTTSGWTIFNNKGKPVRQYEPFFSPTHAFEFRVEVGVSPVLFYDPVGRVVATVHPNHTWEKIDFDPWQQTSWDVNDTLLFDPASDEHVSGYLSRLRQDDYLPTWHGLRTDPAHAEAAQNRWPDEQQRNAQVDAANKAAAHADTPSIVHFDSLGRPFLSIAHNGGNDRPETRTEQDIEGAPLRIIDARGNAVMVYQIEPDDPNAAPTIGYDAAGRQLFEHSMDAGDRFMLPDIAGQPIRQWDARGHRLRFEYDELRRPLHAFVAGGEVGDTEQLFQRTVYGESQGATLNHRGQVFQLFDQAGVVTNLEYDFKGNLLRGSRQFTSDYKNRVDWSQNPAQDDETFFSHTSYDALNRPTALTTPDESVTLPGYNDANLLERMAVRLQGAGTPTQFVENIDYNAKGQRERIDYATADGTNLTTTYDYDPETFRLTNLRTQRHRDGRVLQNLHYAYDPAGNITSIRDQAQQAVFFANTAVEPHNDYTYDPLYRLIRATGREHAAQHNQQRDAADTDWLIGVPFPNSPEALQRYVEDYAYDSAGNILSMAHSGGDALRWKRCYQYALDSNRLLATGGANEINPTAACPTPYVADATLSQRYEYDVHGNMTRMPHLPSMQWDFQDQLQATSRTVINNGGRPQTTFYVYDAGGQRVRKVTERQAGPGQTPTRQHERIYLGGFEIYREYENDGQTRSLERQTLHVMDDQQRIAQIDTRTVGDDGSPEQSRRFQLGNHLGSVSIELDENAELISFEEYHPYGTTALRVVRSASEGSLKRYRYTGKERDDENGLYYHGARYYACWLGRWTAADPIGIGDGVNLYGYVSGRPISMSDPTGAWGVGDLVKSVGQGVTTTVQALGNQKLPPPRVYEVGGANNPDATLDMSESVNEKKGVTYVGYGNPTYPDWQFDNLKDYWDKMYKANLTKHGLTEESIEAFQAFSDEKVVAAILKVAERYQRIAAIEATIYTLNVSVSPRYEPIAGDNRCNCYATDFVDMSEEKLGAYLPKNYWSRPSRIANNKSVTKEKSGTLSPGGINQWFEKWGSDHGWVKLEGTHDEILTKAQEKANEGYLAVYSWQKVSGDPDSHGHIGLIVFEDDKVKAVRNSKGQVEQVVVTQAGGGRFFRGTRTLPSDDAKHKNVTVHYYDPNKDKSHQNKPVYKEFGYQN</sequence>
<feature type="region of interest" description="Disordered" evidence="4">
    <location>
        <begin position="1549"/>
        <end position="1575"/>
    </location>
</feature>
<name>G2E4H1_9GAMM</name>
<dbReference type="RefSeq" id="WP_007041897.1">
    <property type="nucleotide sequence ID" value="NZ_AFWT01000025.1"/>
</dbReference>
<evidence type="ECO:0000259" key="5">
    <source>
        <dbReference type="Pfam" id="PF12255"/>
    </source>
</evidence>